<dbReference type="Proteomes" id="UP001229244">
    <property type="component" value="Unassembled WGS sequence"/>
</dbReference>
<dbReference type="EC" id="3.1.3.-" evidence="1"/>
<protein>
    <submittedName>
        <fullName evidence="1">Phosphohistidine phosphatase</fullName>
        <ecNumber evidence="1">3.1.3.-</ecNumber>
    </submittedName>
</protein>
<proteinExistence type="predicted"/>
<dbReference type="PANTHER" id="PTHR47623:SF1">
    <property type="entry name" value="OS09G0287300 PROTEIN"/>
    <property type="match status" value="1"/>
</dbReference>
<dbReference type="PANTHER" id="PTHR47623">
    <property type="entry name" value="OS09G0287300 PROTEIN"/>
    <property type="match status" value="1"/>
</dbReference>
<organism evidence="1 2">
    <name type="scientific">Amorphus orientalis</name>
    <dbReference type="NCBI Taxonomy" id="649198"/>
    <lineage>
        <taxon>Bacteria</taxon>
        <taxon>Pseudomonadati</taxon>
        <taxon>Pseudomonadota</taxon>
        <taxon>Alphaproteobacteria</taxon>
        <taxon>Hyphomicrobiales</taxon>
        <taxon>Amorphaceae</taxon>
        <taxon>Amorphus</taxon>
    </lineage>
</organism>
<name>A0AAE3VSS6_9HYPH</name>
<dbReference type="SMART" id="SM00855">
    <property type="entry name" value="PGAM"/>
    <property type="match status" value="1"/>
</dbReference>
<dbReference type="RefSeq" id="WP_306887445.1">
    <property type="nucleotide sequence ID" value="NZ_JAUSUL010000005.1"/>
</dbReference>
<dbReference type="CDD" id="cd07067">
    <property type="entry name" value="HP_PGM_like"/>
    <property type="match status" value="1"/>
</dbReference>
<evidence type="ECO:0000313" key="2">
    <source>
        <dbReference type="Proteomes" id="UP001229244"/>
    </source>
</evidence>
<sequence length="171" mass="18160">MLKLMLLRHAKSSWSDPAMTDHARPLNDRGRQAAPLMGRHMARLGLVPDRILCSTALRARETLAGILPAFSAAMSIAITDDLYDASSTRIAETVRQSGGDAGTLLVIGHNPGMQETAAGLVESGDSALMGQMIGHYPTAALAVIDFDLPRWADLTAASGHLAAFMRPKDLG</sequence>
<dbReference type="Pfam" id="PF00300">
    <property type="entry name" value="His_Phos_1"/>
    <property type="match status" value="1"/>
</dbReference>
<comment type="caution">
    <text evidence="1">The sequence shown here is derived from an EMBL/GenBank/DDBJ whole genome shotgun (WGS) entry which is preliminary data.</text>
</comment>
<keyword evidence="2" id="KW-1185">Reference proteome</keyword>
<reference evidence="1" key="1">
    <citation type="submission" date="2023-07" db="EMBL/GenBank/DDBJ databases">
        <title>Genomic Encyclopedia of Type Strains, Phase IV (KMG-IV): sequencing the most valuable type-strain genomes for metagenomic binning, comparative biology and taxonomic classification.</title>
        <authorList>
            <person name="Goeker M."/>
        </authorList>
    </citation>
    <scope>NUCLEOTIDE SEQUENCE</scope>
    <source>
        <strain evidence="1">DSM 21202</strain>
    </source>
</reference>
<gene>
    <name evidence="1" type="ORF">J2S73_004009</name>
</gene>
<dbReference type="InterPro" id="IPR029033">
    <property type="entry name" value="His_PPase_superfam"/>
</dbReference>
<dbReference type="AlphaFoldDB" id="A0AAE3VSS6"/>
<dbReference type="SUPFAM" id="SSF53254">
    <property type="entry name" value="Phosphoglycerate mutase-like"/>
    <property type="match status" value="1"/>
</dbReference>
<evidence type="ECO:0000313" key="1">
    <source>
        <dbReference type="EMBL" id="MDQ0317525.1"/>
    </source>
</evidence>
<dbReference type="InterPro" id="IPR013078">
    <property type="entry name" value="His_Pase_superF_clade-1"/>
</dbReference>
<dbReference type="Gene3D" id="3.40.50.1240">
    <property type="entry name" value="Phosphoglycerate mutase-like"/>
    <property type="match status" value="1"/>
</dbReference>
<dbReference type="EMBL" id="JAUSUL010000005">
    <property type="protein sequence ID" value="MDQ0317525.1"/>
    <property type="molecule type" value="Genomic_DNA"/>
</dbReference>
<dbReference type="GO" id="GO:0016787">
    <property type="term" value="F:hydrolase activity"/>
    <property type="evidence" value="ECO:0007669"/>
    <property type="project" value="UniProtKB-KW"/>
</dbReference>
<accession>A0AAE3VSS6</accession>
<keyword evidence="1" id="KW-0378">Hydrolase</keyword>